<organism evidence="1 2">
    <name type="scientific">Eumeta variegata</name>
    <name type="common">Bagworm moth</name>
    <name type="synonym">Eumeta japonica</name>
    <dbReference type="NCBI Taxonomy" id="151549"/>
    <lineage>
        <taxon>Eukaryota</taxon>
        <taxon>Metazoa</taxon>
        <taxon>Ecdysozoa</taxon>
        <taxon>Arthropoda</taxon>
        <taxon>Hexapoda</taxon>
        <taxon>Insecta</taxon>
        <taxon>Pterygota</taxon>
        <taxon>Neoptera</taxon>
        <taxon>Endopterygota</taxon>
        <taxon>Lepidoptera</taxon>
        <taxon>Glossata</taxon>
        <taxon>Ditrysia</taxon>
        <taxon>Tineoidea</taxon>
        <taxon>Psychidae</taxon>
        <taxon>Oiketicinae</taxon>
        <taxon>Eumeta</taxon>
    </lineage>
</organism>
<name>A0A4C1TNF4_EUMVA</name>
<protein>
    <submittedName>
        <fullName evidence="1">Uncharacterized protein</fullName>
    </submittedName>
</protein>
<evidence type="ECO:0000313" key="1">
    <source>
        <dbReference type="EMBL" id="GBP15187.1"/>
    </source>
</evidence>
<evidence type="ECO:0000313" key="2">
    <source>
        <dbReference type="Proteomes" id="UP000299102"/>
    </source>
</evidence>
<dbReference type="Proteomes" id="UP000299102">
    <property type="component" value="Unassembled WGS sequence"/>
</dbReference>
<sequence>MTSSTSYTATIIYRAIDSGPAYDSNLGIAPDCALAGLNVQIGYLEAIEAMLGCNRTSSASPLSGDHPTDLDILPPSLSTPSGCGLPVPSYNLLSNWEIYQHDYISPKSYVRMLDKVEWYVCPAGLHLLLPLYPVPNGFDFNSENNIILWDIHFNRVTQAYIHELILFAFLAARRARFVSQWVKGGSPCVPPPNRKLEIALNQRLKRTLVPSQRARVSRAGAAPVRGPGRGARALTAI</sequence>
<gene>
    <name evidence="1" type="ORF">EVAR_92196_1</name>
</gene>
<proteinExistence type="predicted"/>
<keyword evidence="2" id="KW-1185">Reference proteome</keyword>
<accession>A0A4C1TNF4</accession>
<reference evidence="1 2" key="1">
    <citation type="journal article" date="2019" name="Commun. Biol.">
        <title>The bagworm genome reveals a unique fibroin gene that provides high tensile strength.</title>
        <authorList>
            <person name="Kono N."/>
            <person name="Nakamura H."/>
            <person name="Ohtoshi R."/>
            <person name="Tomita M."/>
            <person name="Numata K."/>
            <person name="Arakawa K."/>
        </authorList>
    </citation>
    <scope>NUCLEOTIDE SEQUENCE [LARGE SCALE GENOMIC DNA]</scope>
</reference>
<comment type="caution">
    <text evidence="1">The sequence shown here is derived from an EMBL/GenBank/DDBJ whole genome shotgun (WGS) entry which is preliminary data.</text>
</comment>
<dbReference type="EMBL" id="BGZK01000070">
    <property type="protein sequence ID" value="GBP15187.1"/>
    <property type="molecule type" value="Genomic_DNA"/>
</dbReference>
<dbReference type="AlphaFoldDB" id="A0A4C1TNF4"/>